<evidence type="ECO:0000256" key="11">
    <source>
        <dbReference type="ARBA" id="ARBA00049244"/>
    </source>
</evidence>
<dbReference type="InterPro" id="IPR022754">
    <property type="entry name" value="DNA_pol_III_gamma-3"/>
</dbReference>
<accession>A0A1G6ZP71</accession>
<keyword evidence="8" id="KW-0862">Zinc</keyword>
<dbReference type="InterPro" id="IPR012763">
    <property type="entry name" value="DNA_pol_III_sug/sutau_N"/>
</dbReference>
<dbReference type="GO" id="GO:0006261">
    <property type="term" value="P:DNA-templated DNA replication"/>
    <property type="evidence" value="ECO:0007669"/>
    <property type="project" value="TreeGrafter"/>
</dbReference>
<dbReference type="InterPro" id="IPR027417">
    <property type="entry name" value="P-loop_NTPase"/>
</dbReference>
<dbReference type="Pfam" id="PF13177">
    <property type="entry name" value="DNA_pol3_delta2"/>
    <property type="match status" value="1"/>
</dbReference>
<dbReference type="GO" id="GO:0009360">
    <property type="term" value="C:DNA polymerase III complex"/>
    <property type="evidence" value="ECO:0007669"/>
    <property type="project" value="InterPro"/>
</dbReference>
<dbReference type="SMART" id="SM00382">
    <property type="entry name" value="AAA"/>
    <property type="match status" value="1"/>
</dbReference>
<evidence type="ECO:0000313" key="15">
    <source>
        <dbReference type="Proteomes" id="UP000198995"/>
    </source>
</evidence>
<dbReference type="InterPro" id="IPR045085">
    <property type="entry name" value="HLD_clamp_pol_III_gamma_tau"/>
</dbReference>
<evidence type="ECO:0000313" key="14">
    <source>
        <dbReference type="EMBL" id="SDE04292.1"/>
    </source>
</evidence>
<comment type="similarity">
    <text evidence="1">Belongs to the DnaX/STICHEL family.</text>
</comment>
<sequence length="542" mass="59218">MAHKALYRVFRPQTFADVIGQEVVVTTLQNALKYHRLAHAYLFCGPRGTGKTSTAKILAKAVNCLSPQDGSPCGHCDNCLAIAEDRFIDVVDIDAASNRGIDEIRELKEQVRFVPAVGRRKVYIIDEVHMLTGEAFNALLKTLEEPPAHVLFILATTDPQKIPQTVLSRTQRFDFRRIPTQLVADHLEKLAAAEDIACDRQALLKMARQSAGGLRDAIGLLDQAHAYAPDKITVSALNDLTGGLSEGALRALTQALTAVDYAELLESTRKALNDGCEAGRLLKDFAEWLRRLFMLKVAPQALDEGSILNPEAAQPLAEALSVPCFERLIRRLSEAEAHLRYAGDAELLLETTFIDLALLVEDQATAPAAASPQAPARRTVTKPAPAQTPEPAEQTRLAAAKAQAPSVAPKEGKQPLSEDRPAATQGATVSDAGEVAALWGRTMDALKGYSVRLHAFMKPAIAESLQDGVLTLRFPEDNAFHYNQMNTPQQRSMLGELFRQTSGQNAQVHLVLNAAYDPTDDLIERSKELFNLSDDNIKLIDE</sequence>
<evidence type="ECO:0000256" key="6">
    <source>
        <dbReference type="ARBA" id="ARBA00022723"/>
    </source>
</evidence>
<dbReference type="GO" id="GO:0046872">
    <property type="term" value="F:metal ion binding"/>
    <property type="evidence" value="ECO:0007669"/>
    <property type="project" value="UniProtKB-KW"/>
</dbReference>
<dbReference type="OrthoDB" id="9810148at2"/>
<dbReference type="AlphaFoldDB" id="A0A1G6ZP71"/>
<evidence type="ECO:0000256" key="10">
    <source>
        <dbReference type="ARBA" id="ARBA00022932"/>
    </source>
</evidence>
<keyword evidence="4" id="KW-0548">Nucleotidyltransferase</keyword>
<reference evidence="14 15" key="1">
    <citation type="submission" date="2016-10" db="EMBL/GenBank/DDBJ databases">
        <authorList>
            <person name="de Groot N.N."/>
        </authorList>
    </citation>
    <scope>NUCLEOTIDE SEQUENCE [LARGE SCALE GENOMIC DNA]</scope>
    <source>
        <strain evidence="14 15">DSM 20475</strain>
    </source>
</reference>
<dbReference type="Gene3D" id="3.40.50.300">
    <property type="entry name" value="P-loop containing nucleotide triphosphate hydrolases"/>
    <property type="match status" value="1"/>
</dbReference>
<dbReference type="Pfam" id="PF20964">
    <property type="entry name" value="DnaX_C"/>
    <property type="match status" value="1"/>
</dbReference>
<proteinExistence type="inferred from homology"/>
<feature type="compositionally biased region" description="Low complexity" evidence="12">
    <location>
        <begin position="367"/>
        <end position="409"/>
    </location>
</feature>
<dbReference type="Proteomes" id="UP000198995">
    <property type="component" value="Unassembled WGS sequence"/>
</dbReference>
<dbReference type="InterPro" id="IPR001270">
    <property type="entry name" value="ClpA/B"/>
</dbReference>
<dbReference type="PRINTS" id="PR00300">
    <property type="entry name" value="CLPPROTEASEA"/>
</dbReference>
<dbReference type="InterPro" id="IPR048448">
    <property type="entry name" value="DnaX-like_C"/>
</dbReference>
<dbReference type="Gene3D" id="1.20.272.10">
    <property type="match status" value="1"/>
</dbReference>
<evidence type="ECO:0000256" key="8">
    <source>
        <dbReference type="ARBA" id="ARBA00022833"/>
    </source>
</evidence>
<evidence type="ECO:0000256" key="5">
    <source>
        <dbReference type="ARBA" id="ARBA00022705"/>
    </source>
</evidence>
<dbReference type="PANTHER" id="PTHR11669">
    <property type="entry name" value="REPLICATION FACTOR C / DNA POLYMERASE III GAMMA-TAU SUBUNIT"/>
    <property type="match status" value="1"/>
</dbReference>
<dbReference type="NCBIfam" id="NF004046">
    <property type="entry name" value="PRK05563.1"/>
    <property type="match status" value="1"/>
</dbReference>
<dbReference type="SUPFAM" id="SSF48019">
    <property type="entry name" value="post-AAA+ oligomerization domain-like"/>
    <property type="match status" value="1"/>
</dbReference>
<feature type="region of interest" description="Disordered" evidence="12">
    <location>
        <begin position="367"/>
        <end position="428"/>
    </location>
</feature>
<dbReference type="InterPro" id="IPR008921">
    <property type="entry name" value="DNA_pol3_clamp-load_cplx_C"/>
</dbReference>
<dbReference type="PANTHER" id="PTHR11669:SF0">
    <property type="entry name" value="PROTEIN STICHEL-LIKE 2"/>
    <property type="match status" value="1"/>
</dbReference>
<keyword evidence="6" id="KW-0479">Metal-binding</keyword>
<dbReference type="CDD" id="cd00009">
    <property type="entry name" value="AAA"/>
    <property type="match status" value="1"/>
</dbReference>
<name>A0A1G6ZP71_PEPNI</name>
<dbReference type="SUPFAM" id="SSF52540">
    <property type="entry name" value="P-loop containing nucleoside triphosphate hydrolases"/>
    <property type="match status" value="1"/>
</dbReference>
<dbReference type="GO" id="GO:0005524">
    <property type="term" value="F:ATP binding"/>
    <property type="evidence" value="ECO:0007669"/>
    <property type="project" value="UniProtKB-KW"/>
</dbReference>
<dbReference type="FunFam" id="3.40.50.300:FF:000014">
    <property type="entry name" value="DNA polymerase III subunit gamma/tau"/>
    <property type="match status" value="1"/>
</dbReference>
<dbReference type="InterPro" id="IPR050238">
    <property type="entry name" value="DNA_Rep/Repair_Clamp_Loader"/>
</dbReference>
<evidence type="ECO:0000256" key="7">
    <source>
        <dbReference type="ARBA" id="ARBA00022741"/>
    </source>
</evidence>
<evidence type="ECO:0000259" key="13">
    <source>
        <dbReference type="SMART" id="SM00382"/>
    </source>
</evidence>
<evidence type="ECO:0000256" key="2">
    <source>
        <dbReference type="ARBA" id="ARBA00012417"/>
    </source>
</evidence>
<feature type="compositionally biased region" description="Basic and acidic residues" evidence="12">
    <location>
        <begin position="410"/>
        <end position="421"/>
    </location>
</feature>
<dbReference type="Gene3D" id="1.10.8.60">
    <property type="match status" value="1"/>
</dbReference>
<comment type="catalytic activity">
    <reaction evidence="11">
        <text>DNA(n) + a 2'-deoxyribonucleoside 5'-triphosphate = DNA(n+1) + diphosphate</text>
        <dbReference type="Rhea" id="RHEA:22508"/>
        <dbReference type="Rhea" id="RHEA-COMP:17339"/>
        <dbReference type="Rhea" id="RHEA-COMP:17340"/>
        <dbReference type="ChEBI" id="CHEBI:33019"/>
        <dbReference type="ChEBI" id="CHEBI:61560"/>
        <dbReference type="ChEBI" id="CHEBI:173112"/>
        <dbReference type="EC" id="2.7.7.7"/>
    </reaction>
</comment>
<keyword evidence="9" id="KW-0067">ATP-binding</keyword>
<dbReference type="Pfam" id="PF22608">
    <property type="entry name" value="DNAX_ATPase_lid"/>
    <property type="match status" value="1"/>
</dbReference>
<dbReference type="STRING" id="2741.SAMN04489866_11426"/>
<dbReference type="GO" id="GO:0003677">
    <property type="term" value="F:DNA binding"/>
    <property type="evidence" value="ECO:0007669"/>
    <property type="project" value="InterPro"/>
</dbReference>
<dbReference type="EC" id="2.7.7.7" evidence="2"/>
<dbReference type="RefSeq" id="WP_159428060.1">
    <property type="nucleotide sequence ID" value="NZ_FNAF01000014.1"/>
</dbReference>
<dbReference type="InterPro" id="IPR003593">
    <property type="entry name" value="AAA+_ATPase"/>
</dbReference>
<gene>
    <name evidence="14" type="ORF">SAMN04489866_11426</name>
</gene>
<protein>
    <recommendedName>
        <fullName evidence="2">DNA-directed DNA polymerase</fullName>
        <ecNumber evidence="2">2.7.7.7</ecNumber>
    </recommendedName>
</protein>
<dbReference type="Pfam" id="PF12169">
    <property type="entry name" value="DNA_pol3_gamma3"/>
    <property type="match status" value="1"/>
</dbReference>
<keyword evidence="5" id="KW-0235">DNA replication</keyword>
<organism evidence="14 15">
    <name type="scientific">Peptococcus niger</name>
    <dbReference type="NCBI Taxonomy" id="2741"/>
    <lineage>
        <taxon>Bacteria</taxon>
        <taxon>Bacillati</taxon>
        <taxon>Bacillota</taxon>
        <taxon>Clostridia</taxon>
        <taxon>Eubacteriales</taxon>
        <taxon>Peptococcaceae</taxon>
        <taxon>Peptococcus</taxon>
    </lineage>
</organism>
<feature type="domain" description="AAA+ ATPase" evidence="13">
    <location>
        <begin position="37"/>
        <end position="179"/>
    </location>
</feature>
<keyword evidence="7" id="KW-0547">Nucleotide-binding</keyword>
<dbReference type="CDD" id="cd18137">
    <property type="entry name" value="HLD_clamp_pol_III_gamma_tau"/>
    <property type="match status" value="1"/>
</dbReference>
<evidence type="ECO:0000256" key="9">
    <source>
        <dbReference type="ARBA" id="ARBA00022840"/>
    </source>
</evidence>
<dbReference type="EMBL" id="FNAF01000014">
    <property type="protein sequence ID" value="SDE04292.1"/>
    <property type="molecule type" value="Genomic_DNA"/>
</dbReference>
<keyword evidence="15" id="KW-1185">Reference proteome</keyword>
<keyword evidence="3" id="KW-0808">Transferase</keyword>
<dbReference type="GO" id="GO:0003887">
    <property type="term" value="F:DNA-directed DNA polymerase activity"/>
    <property type="evidence" value="ECO:0007669"/>
    <property type="project" value="UniProtKB-KW"/>
</dbReference>
<evidence type="ECO:0000256" key="3">
    <source>
        <dbReference type="ARBA" id="ARBA00022679"/>
    </source>
</evidence>
<dbReference type="NCBIfam" id="TIGR02397">
    <property type="entry name" value="dnaX_nterm"/>
    <property type="match status" value="1"/>
</dbReference>
<keyword evidence="10" id="KW-0239">DNA-directed DNA polymerase</keyword>
<evidence type="ECO:0000256" key="4">
    <source>
        <dbReference type="ARBA" id="ARBA00022695"/>
    </source>
</evidence>
<evidence type="ECO:0000256" key="1">
    <source>
        <dbReference type="ARBA" id="ARBA00006360"/>
    </source>
</evidence>
<evidence type="ECO:0000256" key="12">
    <source>
        <dbReference type="SAM" id="MobiDB-lite"/>
    </source>
</evidence>